<dbReference type="InterPro" id="IPR027417">
    <property type="entry name" value="P-loop_NTPase"/>
</dbReference>
<dbReference type="PROSITE" id="PS51194">
    <property type="entry name" value="HELICASE_CTER"/>
    <property type="match status" value="1"/>
</dbReference>
<evidence type="ECO:0000259" key="2">
    <source>
        <dbReference type="PROSITE" id="PS51194"/>
    </source>
</evidence>
<dbReference type="InterPro" id="IPR001650">
    <property type="entry name" value="Helicase_C-like"/>
</dbReference>
<dbReference type="SUPFAM" id="SSF52540">
    <property type="entry name" value="P-loop containing nucleoside triphosphate hydrolases"/>
    <property type="match status" value="2"/>
</dbReference>
<proteinExistence type="predicted"/>
<dbReference type="GO" id="GO:0006281">
    <property type="term" value="P:DNA repair"/>
    <property type="evidence" value="ECO:0007669"/>
    <property type="project" value="TreeGrafter"/>
</dbReference>
<dbReference type="GO" id="GO:0005524">
    <property type="term" value="F:ATP binding"/>
    <property type="evidence" value="ECO:0007669"/>
    <property type="project" value="InterPro"/>
</dbReference>
<reference evidence="3" key="1">
    <citation type="journal article" date="2020" name="Nature">
        <title>Giant virus diversity and host interactions through global metagenomics.</title>
        <authorList>
            <person name="Schulz F."/>
            <person name="Roux S."/>
            <person name="Paez-Espino D."/>
            <person name="Jungbluth S."/>
            <person name="Walsh D.A."/>
            <person name="Denef V.J."/>
            <person name="McMahon K.D."/>
            <person name="Konstantinidis K.T."/>
            <person name="Eloe-Fadrosh E.A."/>
            <person name="Kyrpides N.C."/>
            <person name="Woyke T."/>
        </authorList>
    </citation>
    <scope>NUCLEOTIDE SEQUENCE</scope>
    <source>
        <strain evidence="3">GVMAG-S-1004661-13</strain>
    </source>
</reference>
<dbReference type="PANTHER" id="PTHR45766:SF6">
    <property type="entry name" value="SWI_SNF-RELATED MATRIX-ASSOCIATED ACTIN-DEPENDENT REGULATOR OF CHROMATIN SUBFAMILY A-LIKE PROTEIN 1"/>
    <property type="match status" value="1"/>
</dbReference>
<dbReference type="Gene3D" id="3.40.50.300">
    <property type="entry name" value="P-loop containing nucleotide triphosphate hydrolases"/>
    <property type="match status" value="1"/>
</dbReference>
<dbReference type="SMART" id="SM00490">
    <property type="entry name" value="HELICc"/>
    <property type="match status" value="1"/>
</dbReference>
<accession>A0A6C0AD50</accession>
<keyword evidence="1" id="KW-0378">Hydrolase</keyword>
<dbReference type="InterPro" id="IPR038718">
    <property type="entry name" value="SNF2-like_sf"/>
</dbReference>
<protein>
    <recommendedName>
        <fullName evidence="2">Helicase C-terminal domain-containing protein</fullName>
    </recommendedName>
</protein>
<dbReference type="AlphaFoldDB" id="A0A6C0AD50"/>
<name>A0A6C0AD50_9ZZZZ</name>
<dbReference type="InterPro" id="IPR000330">
    <property type="entry name" value="SNF2_N"/>
</dbReference>
<evidence type="ECO:0000256" key="1">
    <source>
        <dbReference type="ARBA" id="ARBA00022801"/>
    </source>
</evidence>
<dbReference type="GO" id="GO:0031297">
    <property type="term" value="P:replication fork processing"/>
    <property type="evidence" value="ECO:0007669"/>
    <property type="project" value="TreeGrafter"/>
</dbReference>
<dbReference type="Pfam" id="PF00176">
    <property type="entry name" value="SNF2-rel_dom"/>
    <property type="match status" value="1"/>
</dbReference>
<dbReference type="Pfam" id="PF00271">
    <property type="entry name" value="Helicase_C"/>
    <property type="match status" value="1"/>
</dbReference>
<sequence>MSSTKKDNSIDGLERSTAIKSRYIDVKINGRLFPTWVLANFRKYKLAEIVREEGKDPCNIKTKRELRVYQNFLSSYLDFKSPYRNILIYHGLGSGKTASAINIYNALYAYTPGWNVFLMIKASLRNNPWMKDLEDWLKSNEKDFRMANIHFVHYDAPNADKQYSDAVKKVDSSKKSLYIIDEVHNFIRNVYSNISSTQGKRAQSIYEAIIQDKRENSDTRVVALSGTPAINTPYELALLFNLLRPGTFPKSENEFNHLYVSSSGYPTINEANKNMFQRRITGLVSFYIGATPDLYATKKDQPVDVVMSKYQREVYSYFEDIEETIAKRSKMRGKKGSSTYKSYTRQSCNFVFPFIDQKINGEARPRPSKFRVSEKVAEKISENRTSKEDLQKVKKDSVNAYMNALDKFTSGFDNFLAEKAELDKKQNYTFKDDLEVFKKLDKNFEKFREQKKISNLVQNMIMCSAKITNMCFNILTSPGSVLIYSNYVLMEGLEIVKIYLKYFEFANFLKKPKEHHGYAEFHGGIDPTERARAIEMFNKKDNIRGEKIKIMMISPAGAEGISLFNVRQVHLLEPYWHEVRMTQMIGRAVRQCSHKDLPMNERHVDIFRYKSIRGKNEKWTTDQQIENIARSKDSLIQSFLDTVKEAAIDCMLNRNHNMMMGEYRCFQFDEPSLFDQHIGPAYKDDTIDDMKINNGLNSPKSMVTKIKVMKISAVKKLTDTDKPEYSEPTDYWFSDKSGVVYDLELKFPIGKVSMDDNNVPNKLNKDVYIIDHVIPIPMINGDI</sequence>
<dbReference type="GO" id="GO:0016787">
    <property type="term" value="F:hydrolase activity"/>
    <property type="evidence" value="ECO:0007669"/>
    <property type="project" value="UniProtKB-KW"/>
</dbReference>
<dbReference type="PANTHER" id="PTHR45766">
    <property type="entry name" value="DNA ANNEALING HELICASE AND ENDONUCLEASE ZRANB3 FAMILY MEMBER"/>
    <property type="match status" value="1"/>
</dbReference>
<dbReference type="EMBL" id="MN740546">
    <property type="protein sequence ID" value="QHS77373.1"/>
    <property type="molecule type" value="Genomic_DNA"/>
</dbReference>
<feature type="domain" description="Helicase C-terminal" evidence="2">
    <location>
        <begin position="466"/>
        <end position="647"/>
    </location>
</feature>
<evidence type="ECO:0000313" key="3">
    <source>
        <dbReference type="EMBL" id="QHS77373.1"/>
    </source>
</evidence>
<dbReference type="Gene3D" id="3.40.50.10810">
    <property type="entry name" value="Tandem AAA-ATPase domain"/>
    <property type="match status" value="1"/>
</dbReference>
<organism evidence="3">
    <name type="scientific">viral metagenome</name>
    <dbReference type="NCBI Taxonomy" id="1070528"/>
    <lineage>
        <taxon>unclassified sequences</taxon>
        <taxon>metagenomes</taxon>
        <taxon>organismal metagenomes</taxon>
    </lineage>
</organism>